<gene>
    <name evidence="2" type="ORF">TCAL_16966</name>
</gene>
<evidence type="ECO:0000256" key="1">
    <source>
        <dbReference type="SAM" id="MobiDB-lite"/>
    </source>
</evidence>
<dbReference type="InterPro" id="IPR005312">
    <property type="entry name" value="DUF1759"/>
</dbReference>
<feature type="region of interest" description="Disordered" evidence="1">
    <location>
        <begin position="1"/>
        <end position="27"/>
    </location>
</feature>
<dbReference type="Proteomes" id="UP000318571">
    <property type="component" value="Chromosome 5"/>
</dbReference>
<feature type="compositionally biased region" description="Polar residues" evidence="1">
    <location>
        <begin position="123"/>
        <end position="148"/>
    </location>
</feature>
<comment type="caution">
    <text evidence="2">The sequence shown here is derived from an EMBL/GenBank/DDBJ whole genome shotgun (WGS) entry which is preliminary data.</text>
</comment>
<accession>A0A553PFK3</accession>
<evidence type="ECO:0000313" key="2">
    <source>
        <dbReference type="EMBL" id="TRY76460.1"/>
    </source>
</evidence>
<dbReference type="AlphaFoldDB" id="A0A553PFK3"/>
<organism evidence="2 3">
    <name type="scientific">Tigriopus californicus</name>
    <name type="common">Marine copepod</name>
    <dbReference type="NCBI Taxonomy" id="6832"/>
    <lineage>
        <taxon>Eukaryota</taxon>
        <taxon>Metazoa</taxon>
        <taxon>Ecdysozoa</taxon>
        <taxon>Arthropoda</taxon>
        <taxon>Crustacea</taxon>
        <taxon>Multicrustacea</taxon>
        <taxon>Hexanauplia</taxon>
        <taxon>Copepoda</taxon>
        <taxon>Harpacticoida</taxon>
        <taxon>Harpacticidae</taxon>
        <taxon>Tigriopus</taxon>
    </lineage>
</organism>
<feature type="region of interest" description="Disordered" evidence="1">
    <location>
        <begin position="121"/>
        <end position="157"/>
    </location>
</feature>
<proteinExistence type="predicted"/>
<dbReference type="Pfam" id="PF03564">
    <property type="entry name" value="DUF1759"/>
    <property type="match status" value="1"/>
</dbReference>
<protein>
    <submittedName>
        <fullName evidence="2">Uncharacterized protein</fullName>
    </submittedName>
</protein>
<dbReference type="EMBL" id="VCGU01000004">
    <property type="protein sequence ID" value="TRY76460.1"/>
    <property type="molecule type" value="Genomic_DNA"/>
</dbReference>
<feature type="region of interest" description="Disordered" evidence="1">
    <location>
        <begin position="374"/>
        <end position="405"/>
    </location>
</feature>
<reference evidence="2 3" key="1">
    <citation type="journal article" date="2018" name="Nat. Ecol. Evol.">
        <title>Genomic signatures of mitonuclear coevolution across populations of Tigriopus californicus.</title>
        <authorList>
            <person name="Barreto F.S."/>
            <person name="Watson E.T."/>
            <person name="Lima T.G."/>
            <person name="Willett C.S."/>
            <person name="Edmands S."/>
            <person name="Li W."/>
            <person name="Burton R.S."/>
        </authorList>
    </citation>
    <scope>NUCLEOTIDE SEQUENCE [LARGE SCALE GENOMIC DNA]</scope>
    <source>
        <strain evidence="2 3">San Diego</strain>
    </source>
</reference>
<evidence type="ECO:0000313" key="3">
    <source>
        <dbReference type="Proteomes" id="UP000318571"/>
    </source>
</evidence>
<sequence>MTSNASNDPPIEQLVFDHQSDRGGEVSWDDFQSFQNEKRQELEGDPDGKSETFLEDELCELEVLVETLFLATNPHPNRCQQLWDRVFQIGKKISMMKTSALKSNLVLKSESLLRQLTERGFKKSSTPNCGRTHTRQSRSSFTQGNQEGTSEHHSPNLTREDLIQVLDSVQAANKEFTPSDMRRKLSVPKFSGKEDFDNWLARFDTLVHRDSRIDNSGKLLELHAALEGQARCYIEDIIAGNFDGSSYEAARKLLLKCYGGPTRRRAKYHKNFDEMKPLKSYNAVEIRGLYSKMEGLYRMISEDGDENTLVSTIHELTQKALGKLGIFVKDYSVWCQQQGWAIHLKSIRMWLESFVDSSSAVDTLTPVLNLSSTGKHSFSLTSKPHLRRDKPSSSSSSSDTDDGCGPVSLAKRLSFIH</sequence>
<keyword evidence="3" id="KW-1185">Reference proteome</keyword>
<name>A0A553PFK3_TIGCA</name>